<reference evidence="1 2" key="1">
    <citation type="journal article" date="2018" name="Front. Plant Sci.">
        <title>Red Clover (Trifolium pratense) and Zigzag Clover (T. medium) - A Picture of Genomic Similarities and Differences.</title>
        <authorList>
            <person name="Dluhosova J."/>
            <person name="Istvanek J."/>
            <person name="Nedelnik J."/>
            <person name="Repkova J."/>
        </authorList>
    </citation>
    <scope>NUCLEOTIDE SEQUENCE [LARGE SCALE GENOMIC DNA]</scope>
    <source>
        <strain evidence="2">cv. 10/8</strain>
        <tissue evidence="1">Leaf</tissue>
    </source>
</reference>
<accession>A0A392R7P4</accession>
<evidence type="ECO:0000313" key="1">
    <source>
        <dbReference type="EMBL" id="MCI32122.1"/>
    </source>
</evidence>
<evidence type="ECO:0000313" key="2">
    <source>
        <dbReference type="Proteomes" id="UP000265520"/>
    </source>
</evidence>
<comment type="caution">
    <text evidence="1">The sequence shown here is derived from an EMBL/GenBank/DDBJ whole genome shotgun (WGS) entry which is preliminary data.</text>
</comment>
<feature type="non-terminal residue" evidence="1">
    <location>
        <position position="1"/>
    </location>
</feature>
<dbReference type="AlphaFoldDB" id="A0A392R7P4"/>
<organism evidence="1 2">
    <name type="scientific">Trifolium medium</name>
    <dbReference type="NCBI Taxonomy" id="97028"/>
    <lineage>
        <taxon>Eukaryota</taxon>
        <taxon>Viridiplantae</taxon>
        <taxon>Streptophyta</taxon>
        <taxon>Embryophyta</taxon>
        <taxon>Tracheophyta</taxon>
        <taxon>Spermatophyta</taxon>
        <taxon>Magnoliopsida</taxon>
        <taxon>eudicotyledons</taxon>
        <taxon>Gunneridae</taxon>
        <taxon>Pentapetalae</taxon>
        <taxon>rosids</taxon>
        <taxon>fabids</taxon>
        <taxon>Fabales</taxon>
        <taxon>Fabaceae</taxon>
        <taxon>Papilionoideae</taxon>
        <taxon>50 kb inversion clade</taxon>
        <taxon>NPAAA clade</taxon>
        <taxon>Hologalegina</taxon>
        <taxon>IRL clade</taxon>
        <taxon>Trifolieae</taxon>
        <taxon>Trifolium</taxon>
    </lineage>
</organism>
<dbReference type="Proteomes" id="UP000265520">
    <property type="component" value="Unassembled WGS sequence"/>
</dbReference>
<sequence length="67" mass="7375">APKNIKRKIDRETKKGHKFGWFGVEVWASMMSGDVGMANGQVIATVTPLQQFDATLVWGLEKMGHGS</sequence>
<name>A0A392R7P4_9FABA</name>
<dbReference type="EMBL" id="LXQA010192871">
    <property type="protein sequence ID" value="MCI32122.1"/>
    <property type="molecule type" value="Genomic_DNA"/>
</dbReference>
<protein>
    <submittedName>
        <fullName evidence="1">Uncharacterized protein</fullName>
    </submittedName>
</protein>
<keyword evidence="2" id="KW-1185">Reference proteome</keyword>
<proteinExistence type="predicted"/>